<organism evidence="1 2">
    <name type="scientific">Winslowiella toletana</name>
    <dbReference type="NCBI Taxonomy" id="92490"/>
    <lineage>
        <taxon>Bacteria</taxon>
        <taxon>Pseudomonadati</taxon>
        <taxon>Pseudomonadota</taxon>
        <taxon>Gammaproteobacteria</taxon>
        <taxon>Enterobacterales</taxon>
        <taxon>Erwiniaceae</taxon>
        <taxon>Winslowiella</taxon>
    </lineage>
</organism>
<reference evidence="1 2" key="1">
    <citation type="submission" date="2021-03" db="EMBL/GenBank/DDBJ databases">
        <authorList>
            <person name="D'Agostino P."/>
            <person name="Huntemann M."/>
            <person name="Clum A."/>
            <person name="Spunde A."/>
            <person name="Palaniappan K."/>
            <person name="Ritter S."/>
            <person name="Mikhailova N."/>
            <person name="Chen I.-M."/>
            <person name="Stamatis D."/>
            <person name="Reddy T."/>
            <person name="O'Malley R."/>
            <person name="Daum C."/>
            <person name="Shapiro N."/>
            <person name="Ivanova N."/>
            <person name="Kyrpides N."/>
            <person name="Woyke T."/>
        </authorList>
    </citation>
    <scope>NUCLEOTIDE SEQUENCE [LARGE SCALE GENOMIC DNA]</scope>
    <source>
        <strain evidence="1 2">WS4403</strain>
    </source>
</reference>
<reference evidence="2" key="2">
    <citation type="submission" date="2023-07" db="EMBL/GenBank/DDBJ databases">
        <title>Genome mining of underrepresented organisms for secondary metabolites.</title>
        <authorList>
            <person name="D'Agostino P.M."/>
        </authorList>
    </citation>
    <scope>NUCLEOTIDE SEQUENCE [LARGE SCALE GENOMIC DNA]</scope>
    <source>
        <strain evidence="2">WS4403</strain>
    </source>
</reference>
<evidence type="ECO:0000313" key="2">
    <source>
        <dbReference type="Proteomes" id="UP001195624"/>
    </source>
</evidence>
<protein>
    <submittedName>
        <fullName evidence="1">Uncharacterized protein</fullName>
    </submittedName>
</protein>
<dbReference type="EMBL" id="JAGGMQ010000001">
    <property type="protein sequence ID" value="MBP2170069.1"/>
    <property type="molecule type" value="Genomic_DNA"/>
</dbReference>
<sequence length="29" mass="3533">MNAIFIELSTFEKYRAEFLTDDQFKAFQE</sequence>
<keyword evidence="2" id="KW-1185">Reference proteome</keyword>
<gene>
    <name evidence="1" type="ORF">J2125_003261</name>
</gene>
<proteinExistence type="predicted"/>
<comment type="caution">
    <text evidence="1">The sequence shown here is derived from an EMBL/GenBank/DDBJ whole genome shotgun (WGS) entry which is preliminary data.</text>
</comment>
<accession>A0ABS4PBQ1</accession>
<evidence type="ECO:0000313" key="1">
    <source>
        <dbReference type="EMBL" id="MBP2170069.1"/>
    </source>
</evidence>
<name>A0ABS4PBQ1_9GAMM</name>
<dbReference type="Proteomes" id="UP001195624">
    <property type="component" value="Unassembled WGS sequence"/>
</dbReference>